<evidence type="ECO:0000313" key="4">
    <source>
        <dbReference type="Proteomes" id="UP001161757"/>
    </source>
</evidence>
<dbReference type="InterPro" id="IPR003892">
    <property type="entry name" value="CUE"/>
</dbReference>
<dbReference type="AlphaFoldDB" id="A0AAN6EQ60"/>
<dbReference type="GO" id="GO:0043130">
    <property type="term" value="F:ubiquitin binding"/>
    <property type="evidence" value="ECO:0007669"/>
    <property type="project" value="InterPro"/>
</dbReference>
<proteinExistence type="predicted"/>
<dbReference type="Gene3D" id="1.10.8.10">
    <property type="entry name" value="DNA helicase RuvA subunit, C-terminal domain"/>
    <property type="match status" value="1"/>
</dbReference>
<gene>
    <name evidence="3" type="ORF">HRR80_006732</name>
</gene>
<feature type="region of interest" description="Disordered" evidence="1">
    <location>
        <begin position="472"/>
        <end position="507"/>
    </location>
</feature>
<evidence type="ECO:0000256" key="1">
    <source>
        <dbReference type="SAM" id="MobiDB-lite"/>
    </source>
</evidence>
<dbReference type="InterPro" id="IPR041800">
    <property type="entry name" value="ASCC2_CUE"/>
</dbReference>
<dbReference type="PANTHER" id="PTHR21494:SF0">
    <property type="entry name" value="ACTIVATING SIGNAL COINTEGRATOR 1 COMPLEX SUBUNIT 2"/>
    <property type="match status" value="1"/>
</dbReference>
<dbReference type="Proteomes" id="UP001161757">
    <property type="component" value="Unassembled WGS sequence"/>
</dbReference>
<feature type="region of interest" description="Disordered" evidence="1">
    <location>
        <begin position="380"/>
        <end position="420"/>
    </location>
</feature>
<organism evidence="3 4">
    <name type="scientific">Exophiala dermatitidis</name>
    <name type="common">Black yeast-like fungus</name>
    <name type="synonym">Wangiella dermatitidis</name>
    <dbReference type="NCBI Taxonomy" id="5970"/>
    <lineage>
        <taxon>Eukaryota</taxon>
        <taxon>Fungi</taxon>
        <taxon>Dikarya</taxon>
        <taxon>Ascomycota</taxon>
        <taxon>Pezizomycotina</taxon>
        <taxon>Eurotiomycetes</taxon>
        <taxon>Chaetothyriomycetidae</taxon>
        <taxon>Chaetothyriales</taxon>
        <taxon>Herpotrichiellaceae</taxon>
        <taxon>Exophiala</taxon>
    </lineage>
</organism>
<feature type="compositionally biased region" description="Basic and acidic residues" evidence="1">
    <location>
        <begin position="557"/>
        <end position="571"/>
    </location>
</feature>
<feature type="compositionally biased region" description="Low complexity" evidence="1">
    <location>
        <begin position="481"/>
        <end position="493"/>
    </location>
</feature>
<dbReference type="CDD" id="cd14364">
    <property type="entry name" value="CUE_ASCC2"/>
    <property type="match status" value="1"/>
</dbReference>
<name>A0AAN6EQ60_EXODE</name>
<dbReference type="SMART" id="SM00546">
    <property type="entry name" value="CUE"/>
    <property type="match status" value="1"/>
</dbReference>
<dbReference type="PANTHER" id="PTHR21494">
    <property type="entry name" value="ACTIVATING SIGNAL COINTEGRATOR 1 COMPLEX SUBUNIT 2 ASC-1 COMPLEX SUBUNIT P100"/>
    <property type="match status" value="1"/>
</dbReference>
<dbReference type="InterPro" id="IPR052586">
    <property type="entry name" value="ASCC2"/>
</dbReference>
<dbReference type="InterPro" id="IPR009060">
    <property type="entry name" value="UBA-like_sf"/>
</dbReference>
<feature type="compositionally biased region" description="Low complexity" evidence="1">
    <location>
        <begin position="602"/>
        <end position="621"/>
    </location>
</feature>
<evidence type="ECO:0000313" key="3">
    <source>
        <dbReference type="EMBL" id="KAJ8989497.1"/>
    </source>
</evidence>
<protein>
    <recommendedName>
        <fullName evidence="2">CUE domain-containing protein</fullName>
    </recommendedName>
</protein>
<evidence type="ECO:0000259" key="2">
    <source>
        <dbReference type="PROSITE" id="PS51140"/>
    </source>
</evidence>
<dbReference type="SUPFAM" id="SSF46934">
    <property type="entry name" value="UBA-like"/>
    <property type="match status" value="1"/>
</dbReference>
<feature type="domain" description="CUE" evidence="2">
    <location>
        <begin position="337"/>
        <end position="381"/>
    </location>
</feature>
<reference evidence="3" key="1">
    <citation type="submission" date="2023-01" db="EMBL/GenBank/DDBJ databases">
        <title>Exophiala dermititidis isolated from Cystic Fibrosis Patient.</title>
        <authorList>
            <person name="Kurbessoian T."/>
            <person name="Crocker A."/>
            <person name="Murante D."/>
            <person name="Hogan D.A."/>
            <person name="Stajich J.E."/>
        </authorList>
    </citation>
    <scope>NUCLEOTIDE SEQUENCE</scope>
    <source>
        <strain evidence="3">Ex8</strain>
    </source>
</reference>
<dbReference type="EMBL" id="JAJGCB010000014">
    <property type="protein sequence ID" value="KAJ8989497.1"/>
    <property type="molecule type" value="Genomic_DNA"/>
</dbReference>
<feature type="region of interest" description="Disordered" evidence="1">
    <location>
        <begin position="551"/>
        <end position="675"/>
    </location>
</feature>
<comment type="caution">
    <text evidence="3">The sequence shown here is derived from an EMBL/GenBank/DDBJ whole genome shotgun (WGS) entry which is preliminary data.</text>
</comment>
<accession>A0AAN6EQ60</accession>
<dbReference type="PROSITE" id="PS51140">
    <property type="entry name" value="CUE"/>
    <property type="match status" value="1"/>
</dbReference>
<sequence length="675" mass="74694">MEEVPEIPGQLPLLAVYPDHNVKASLPPAEWDACVDSWLVSIEVRLRLQEDHFLQLKLSQSASGAPFLASLFKASRDAGPASSRPQKERLLLKRAYMLLRRLLLATKVPFDYGNADLLDLLCLASHQYASVADWRATVKTLWKRDQSQMSGAVEAWKNVCIGELSAPRPDSEAILQKYRQFNAFLKVSPDAGLILMTGSDYLESLLEAYSNLQGASIQRILTEHIFYCLRSLMSDGLPHGSLLLDHLYFTKSEADRMSKSHPGSPTLCSSLVCTTSFLRHLAADDLVNASKRGQALIDSLTNYRQNTAHLHPPAGSRKRKVNKGKGKADVQAEMHVHKASQISQVHDLFPNLSSHYILRLLDHFDDDVEAVIAALLEPESLPPNLRDAGPPDESLPDFDGPHHDLAPRPTPPLLPERKNVFDGDEFDNLRISSDRLHKGRKEITLDQNGTSDEHARRKAAIMAALAAFDSDDDERDDTYDVADVGGTVDSTVDTDTRPRPENGPHQNPYEELLYRAWKGNEELFARDSKTRMSKVRQDLKRETGMTDEQIEGWGVMLKKDPRRQDQLEKKYSASQAFRGNQPALATTKWHGENAEESEDGESGSAGRTNAASGKPRGNRSSGRGRGGSTAGPSNDAATQAARRRKEQGRGRGGANHGRREGRARKMGRGMTGPTG</sequence>
<dbReference type="Pfam" id="PF02845">
    <property type="entry name" value="CUE"/>
    <property type="match status" value="1"/>
</dbReference>